<name>A0ABR2WGY8_9FUNG</name>
<proteinExistence type="predicted"/>
<comment type="caution">
    <text evidence="1">The sequence shown here is derived from an EMBL/GenBank/DDBJ whole genome shotgun (WGS) entry which is preliminary data.</text>
</comment>
<dbReference type="Proteomes" id="UP001479436">
    <property type="component" value="Unassembled WGS sequence"/>
</dbReference>
<dbReference type="EMBL" id="JASJQH010001822">
    <property type="protein sequence ID" value="KAK9760758.1"/>
    <property type="molecule type" value="Genomic_DNA"/>
</dbReference>
<protein>
    <recommendedName>
        <fullName evidence="3">DUF924-domain-containing protein</fullName>
    </recommendedName>
</protein>
<dbReference type="Gene3D" id="1.25.40.10">
    <property type="entry name" value="Tetratricopeptide repeat domain"/>
    <property type="match status" value="1"/>
</dbReference>
<dbReference type="Pfam" id="PF06041">
    <property type="entry name" value="DUF924"/>
    <property type="match status" value="1"/>
</dbReference>
<dbReference type="Gene3D" id="1.20.58.320">
    <property type="entry name" value="TPR-like"/>
    <property type="match status" value="1"/>
</dbReference>
<dbReference type="InterPro" id="IPR010323">
    <property type="entry name" value="DUF924"/>
</dbReference>
<reference evidence="1 2" key="1">
    <citation type="submission" date="2023-04" db="EMBL/GenBank/DDBJ databases">
        <title>Genome of Basidiobolus ranarum AG-B5.</title>
        <authorList>
            <person name="Stajich J.E."/>
            <person name="Carter-House D."/>
            <person name="Gryganskyi A."/>
        </authorList>
    </citation>
    <scope>NUCLEOTIDE SEQUENCE [LARGE SCALE GENOMIC DNA]</scope>
    <source>
        <strain evidence="1 2">AG-B5</strain>
    </source>
</reference>
<sequence length="212" mass="24762">MSASTAALALQKRVLSYWFQDYKPGHSVPKALLQRWFAGTEEVDEHIRTNFKKDRDALFEEGKYEDELSKTAHGTLSMIILLDQFSRNLYRNSPKSFEADPKCVTMARRLIDTKMENELHPLERLFVYIPFEHAEDINHQKYAIKKFEEVVELCDEHCRPMAESFVTFGQRHKVVIEKFGRFPHRNEVVGRVSTQEEIDYLQNGGENFSKAS</sequence>
<organism evidence="1 2">
    <name type="scientific">Basidiobolus ranarum</name>
    <dbReference type="NCBI Taxonomy" id="34480"/>
    <lineage>
        <taxon>Eukaryota</taxon>
        <taxon>Fungi</taxon>
        <taxon>Fungi incertae sedis</taxon>
        <taxon>Zoopagomycota</taxon>
        <taxon>Entomophthoromycotina</taxon>
        <taxon>Basidiobolomycetes</taxon>
        <taxon>Basidiobolales</taxon>
        <taxon>Basidiobolaceae</taxon>
        <taxon>Basidiobolus</taxon>
    </lineage>
</organism>
<evidence type="ECO:0000313" key="1">
    <source>
        <dbReference type="EMBL" id="KAK9760758.1"/>
    </source>
</evidence>
<keyword evidence="2" id="KW-1185">Reference proteome</keyword>
<accession>A0ABR2WGY8</accession>
<evidence type="ECO:0000313" key="2">
    <source>
        <dbReference type="Proteomes" id="UP001479436"/>
    </source>
</evidence>
<gene>
    <name evidence="1" type="ORF">K7432_014877</name>
</gene>
<evidence type="ECO:0008006" key="3">
    <source>
        <dbReference type="Google" id="ProtNLM"/>
    </source>
</evidence>
<dbReference type="SUPFAM" id="SSF48452">
    <property type="entry name" value="TPR-like"/>
    <property type="match status" value="1"/>
</dbReference>
<dbReference type="InterPro" id="IPR011990">
    <property type="entry name" value="TPR-like_helical_dom_sf"/>
</dbReference>